<evidence type="ECO:0000313" key="2">
    <source>
        <dbReference type="Proteomes" id="UP001596135"/>
    </source>
</evidence>
<accession>A0ABW1LLW9</accession>
<name>A0ABW1LLW9_9ACTN</name>
<dbReference type="RefSeq" id="WP_379156576.1">
    <property type="nucleotide sequence ID" value="NZ_JBHSRJ010000005.1"/>
</dbReference>
<dbReference type="InterPro" id="IPR034660">
    <property type="entry name" value="DinB/YfiT-like"/>
</dbReference>
<gene>
    <name evidence="1" type="ORF">ACFPYL_16635</name>
</gene>
<dbReference type="Proteomes" id="UP001596135">
    <property type="component" value="Unassembled WGS sequence"/>
</dbReference>
<keyword evidence="2" id="KW-1185">Reference proteome</keyword>
<proteinExistence type="predicted"/>
<protein>
    <submittedName>
        <fullName evidence="1">DinB family protein</fullName>
    </submittedName>
</protein>
<dbReference type="Pfam" id="PF04978">
    <property type="entry name" value="MST"/>
    <property type="match status" value="1"/>
</dbReference>
<reference evidence="2" key="1">
    <citation type="journal article" date="2019" name="Int. J. Syst. Evol. Microbiol.">
        <title>The Global Catalogue of Microorganisms (GCM) 10K type strain sequencing project: providing services to taxonomists for standard genome sequencing and annotation.</title>
        <authorList>
            <consortium name="The Broad Institute Genomics Platform"/>
            <consortium name="The Broad Institute Genome Sequencing Center for Infectious Disease"/>
            <person name="Wu L."/>
            <person name="Ma J."/>
        </authorList>
    </citation>
    <scope>NUCLEOTIDE SEQUENCE [LARGE SCALE GENOMIC DNA]</scope>
    <source>
        <strain evidence="2">CCUG 54522</strain>
    </source>
</reference>
<evidence type="ECO:0000313" key="1">
    <source>
        <dbReference type="EMBL" id="MFC6044719.1"/>
    </source>
</evidence>
<dbReference type="InterPro" id="IPR007061">
    <property type="entry name" value="MST-like"/>
</dbReference>
<organism evidence="1 2">
    <name type="scientific">Nocardioides hankookensis</name>
    <dbReference type="NCBI Taxonomy" id="443157"/>
    <lineage>
        <taxon>Bacteria</taxon>
        <taxon>Bacillati</taxon>
        <taxon>Actinomycetota</taxon>
        <taxon>Actinomycetes</taxon>
        <taxon>Propionibacteriales</taxon>
        <taxon>Nocardioidaceae</taxon>
        <taxon>Nocardioides</taxon>
    </lineage>
</organism>
<sequence length="168" mass="18833">MSSTSSQAADERTTIQGFLDHHRDVLRGRCRGLSAEQLDTPLPPASMTLGGMLKHLAYVENWWSVGVLRGEDPGEPWASVDWAADGDWDWHSAADDSPEELWALYEAEVAHADRIYATVDLDDLAERANRRTGERANVRWILMHLVEEYARHNGHADLIRESIDGTVG</sequence>
<dbReference type="EMBL" id="JBHSRJ010000005">
    <property type="protein sequence ID" value="MFC6044719.1"/>
    <property type="molecule type" value="Genomic_DNA"/>
</dbReference>
<dbReference type="SUPFAM" id="SSF109854">
    <property type="entry name" value="DinB/YfiT-like putative metalloenzymes"/>
    <property type="match status" value="1"/>
</dbReference>
<dbReference type="Gene3D" id="1.20.120.450">
    <property type="entry name" value="dinb family like domain"/>
    <property type="match status" value="1"/>
</dbReference>
<comment type="caution">
    <text evidence="1">The sequence shown here is derived from an EMBL/GenBank/DDBJ whole genome shotgun (WGS) entry which is preliminary data.</text>
</comment>